<evidence type="ECO:0000256" key="1">
    <source>
        <dbReference type="SAM" id="Phobius"/>
    </source>
</evidence>
<name>A0A8K0IFF2_COCNU</name>
<keyword evidence="1" id="KW-1133">Transmembrane helix</keyword>
<dbReference type="PANTHER" id="PTHR10811">
    <property type="entry name" value="FRINGE-RELATED"/>
    <property type="match status" value="1"/>
</dbReference>
<comment type="caution">
    <text evidence="2">The sequence shown here is derived from an EMBL/GenBank/DDBJ whole genome shotgun (WGS) entry which is preliminary data.</text>
</comment>
<feature type="transmembrane region" description="Helical" evidence="1">
    <location>
        <begin position="44"/>
        <end position="69"/>
    </location>
</feature>
<dbReference type="OrthoDB" id="1722716at2759"/>
<dbReference type="AlphaFoldDB" id="A0A8K0IFF2"/>
<gene>
    <name evidence="2" type="ORF">COCNU_07G007690</name>
</gene>
<keyword evidence="1" id="KW-0812">Transmembrane</keyword>
<dbReference type="EMBL" id="CM017878">
    <property type="protein sequence ID" value="KAG1354657.1"/>
    <property type="molecule type" value="Genomic_DNA"/>
</dbReference>
<reference evidence="2" key="1">
    <citation type="journal article" date="2017" name="Gigascience">
        <title>The genome draft of coconut (Cocos nucifera).</title>
        <authorList>
            <person name="Xiao Y."/>
            <person name="Xu P."/>
            <person name="Fan H."/>
            <person name="Baudouin L."/>
            <person name="Xia W."/>
            <person name="Bocs S."/>
            <person name="Xu J."/>
            <person name="Li Q."/>
            <person name="Guo A."/>
            <person name="Zhou L."/>
            <person name="Li J."/>
            <person name="Wu Y."/>
            <person name="Ma Z."/>
            <person name="Armero A."/>
            <person name="Issali A.E."/>
            <person name="Liu N."/>
            <person name="Peng M."/>
            <person name="Yang Y."/>
        </authorList>
    </citation>
    <scope>NUCLEOTIDE SEQUENCE</scope>
    <source>
        <tissue evidence="2">Spear leaf of Hainan Tall coconut</tissue>
    </source>
</reference>
<evidence type="ECO:0000313" key="3">
    <source>
        <dbReference type="Proteomes" id="UP000797356"/>
    </source>
</evidence>
<reference evidence="2" key="2">
    <citation type="submission" date="2019-07" db="EMBL/GenBank/DDBJ databases">
        <authorList>
            <person name="Yang Y."/>
            <person name="Bocs S."/>
            <person name="Baudouin L."/>
        </authorList>
    </citation>
    <scope>NUCLEOTIDE SEQUENCE</scope>
    <source>
        <tissue evidence="2">Spear leaf of Hainan Tall coconut</tissue>
    </source>
</reference>
<keyword evidence="1" id="KW-0472">Membrane</keyword>
<proteinExistence type="predicted"/>
<accession>A0A8K0IFF2</accession>
<evidence type="ECO:0000313" key="2">
    <source>
        <dbReference type="EMBL" id="KAG1354657.1"/>
    </source>
</evidence>
<sequence>MKAGGGMKDGSDGYHPMTPTATNKSPLVWGILATSSKPSTRPMFVPRFMICLLVFISSIYFLYTINLLLSSPLSHRQLPCPTTTSSSAIADPVRRLSSSNISVRPPTTVTTATRAAAATGLQHIVFGIAASASLWDQRKDYIKLWWRPHQMRGFVWLDMPVKEFDNSSSAAAAAAAAADGLPALKLSAD</sequence>
<keyword evidence="3" id="KW-1185">Reference proteome</keyword>
<organism evidence="2 3">
    <name type="scientific">Cocos nucifera</name>
    <name type="common">Coconut palm</name>
    <dbReference type="NCBI Taxonomy" id="13894"/>
    <lineage>
        <taxon>Eukaryota</taxon>
        <taxon>Viridiplantae</taxon>
        <taxon>Streptophyta</taxon>
        <taxon>Embryophyta</taxon>
        <taxon>Tracheophyta</taxon>
        <taxon>Spermatophyta</taxon>
        <taxon>Magnoliopsida</taxon>
        <taxon>Liliopsida</taxon>
        <taxon>Arecaceae</taxon>
        <taxon>Arecoideae</taxon>
        <taxon>Cocoseae</taxon>
        <taxon>Attaleinae</taxon>
        <taxon>Cocos</taxon>
    </lineage>
</organism>
<dbReference type="Proteomes" id="UP000797356">
    <property type="component" value="Chromosome 7"/>
</dbReference>
<protein>
    <submittedName>
        <fullName evidence="2">Uncharacterized protein</fullName>
    </submittedName>
</protein>